<keyword evidence="3" id="KW-1185">Reference proteome</keyword>
<name>A0A0Q9X240_DROMO</name>
<keyword evidence="1" id="KW-1133">Transmembrane helix</keyword>
<keyword evidence="1" id="KW-0472">Membrane</keyword>
<feature type="transmembrane region" description="Helical" evidence="1">
    <location>
        <begin position="36"/>
        <end position="62"/>
    </location>
</feature>
<dbReference type="Proteomes" id="UP000009192">
    <property type="component" value="Unassembled WGS sequence"/>
</dbReference>
<proteinExistence type="predicted"/>
<evidence type="ECO:0000256" key="1">
    <source>
        <dbReference type="SAM" id="Phobius"/>
    </source>
</evidence>
<dbReference type="AlphaFoldDB" id="A0A0Q9X240"/>
<reference evidence="2 3" key="1">
    <citation type="journal article" date="2007" name="Nature">
        <title>Evolution of genes and genomes on the Drosophila phylogeny.</title>
        <authorList>
            <consortium name="Drosophila 12 Genomes Consortium"/>
            <person name="Clark A.G."/>
            <person name="Eisen M.B."/>
            <person name="Smith D.R."/>
            <person name="Bergman C.M."/>
            <person name="Oliver B."/>
            <person name="Markow T.A."/>
            <person name="Kaufman T.C."/>
            <person name="Kellis M."/>
            <person name="Gelbart W."/>
            <person name="Iyer V.N."/>
            <person name="Pollard D.A."/>
            <person name="Sackton T.B."/>
            <person name="Larracuente A.M."/>
            <person name="Singh N.D."/>
            <person name="Abad J.P."/>
            <person name="Abt D.N."/>
            <person name="Adryan B."/>
            <person name="Aguade M."/>
            <person name="Akashi H."/>
            <person name="Anderson W.W."/>
            <person name="Aquadro C.F."/>
            <person name="Ardell D.H."/>
            <person name="Arguello R."/>
            <person name="Artieri C.G."/>
            <person name="Barbash D.A."/>
            <person name="Barker D."/>
            <person name="Barsanti P."/>
            <person name="Batterham P."/>
            <person name="Batzoglou S."/>
            <person name="Begun D."/>
            <person name="Bhutkar A."/>
            <person name="Blanco E."/>
            <person name="Bosak S.A."/>
            <person name="Bradley R.K."/>
            <person name="Brand A.D."/>
            <person name="Brent M.R."/>
            <person name="Brooks A.N."/>
            <person name="Brown R.H."/>
            <person name="Butlin R.K."/>
            <person name="Caggese C."/>
            <person name="Calvi B.R."/>
            <person name="Bernardo de Carvalho A."/>
            <person name="Caspi A."/>
            <person name="Castrezana S."/>
            <person name="Celniker S.E."/>
            <person name="Chang J.L."/>
            <person name="Chapple C."/>
            <person name="Chatterji S."/>
            <person name="Chinwalla A."/>
            <person name="Civetta A."/>
            <person name="Clifton S.W."/>
            <person name="Comeron J.M."/>
            <person name="Costello J.C."/>
            <person name="Coyne J.A."/>
            <person name="Daub J."/>
            <person name="David R.G."/>
            <person name="Delcher A.L."/>
            <person name="Delehaunty K."/>
            <person name="Do C.B."/>
            <person name="Ebling H."/>
            <person name="Edwards K."/>
            <person name="Eickbush T."/>
            <person name="Evans J.D."/>
            <person name="Filipski A."/>
            <person name="Findeiss S."/>
            <person name="Freyhult E."/>
            <person name="Fulton L."/>
            <person name="Fulton R."/>
            <person name="Garcia A.C."/>
            <person name="Gardiner A."/>
            <person name="Garfield D.A."/>
            <person name="Garvin B.E."/>
            <person name="Gibson G."/>
            <person name="Gilbert D."/>
            <person name="Gnerre S."/>
            <person name="Godfrey J."/>
            <person name="Good R."/>
            <person name="Gotea V."/>
            <person name="Gravely B."/>
            <person name="Greenberg A.J."/>
            <person name="Griffiths-Jones S."/>
            <person name="Gross S."/>
            <person name="Guigo R."/>
            <person name="Gustafson E.A."/>
            <person name="Haerty W."/>
            <person name="Hahn M.W."/>
            <person name="Halligan D.L."/>
            <person name="Halpern A.L."/>
            <person name="Halter G.M."/>
            <person name="Han M.V."/>
            <person name="Heger A."/>
            <person name="Hillier L."/>
            <person name="Hinrichs A.S."/>
            <person name="Holmes I."/>
            <person name="Hoskins R.A."/>
            <person name="Hubisz M.J."/>
            <person name="Hultmark D."/>
            <person name="Huntley M.A."/>
            <person name="Jaffe D.B."/>
            <person name="Jagadeeshan S."/>
            <person name="Jeck W.R."/>
            <person name="Johnson J."/>
            <person name="Jones C.D."/>
            <person name="Jordan W.C."/>
            <person name="Karpen G.H."/>
            <person name="Kataoka E."/>
            <person name="Keightley P.D."/>
            <person name="Kheradpour P."/>
            <person name="Kirkness E.F."/>
            <person name="Koerich L.B."/>
            <person name="Kristiansen K."/>
            <person name="Kudrna D."/>
            <person name="Kulathinal R.J."/>
            <person name="Kumar S."/>
            <person name="Kwok R."/>
            <person name="Lander E."/>
            <person name="Langley C.H."/>
            <person name="Lapoint R."/>
            <person name="Lazzaro B.P."/>
            <person name="Lee S.J."/>
            <person name="Levesque L."/>
            <person name="Li R."/>
            <person name="Lin C.F."/>
            <person name="Lin M.F."/>
            <person name="Lindblad-Toh K."/>
            <person name="Llopart A."/>
            <person name="Long M."/>
            <person name="Low L."/>
            <person name="Lozovsky E."/>
            <person name="Lu J."/>
            <person name="Luo M."/>
            <person name="Machado C.A."/>
            <person name="Makalowski W."/>
            <person name="Marzo M."/>
            <person name="Matsuda M."/>
            <person name="Matzkin L."/>
            <person name="McAllister B."/>
            <person name="McBride C.S."/>
            <person name="McKernan B."/>
            <person name="McKernan K."/>
            <person name="Mendez-Lago M."/>
            <person name="Minx P."/>
            <person name="Mollenhauer M.U."/>
            <person name="Montooth K."/>
            <person name="Mount S.M."/>
            <person name="Mu X."/>
            <person name="Myers E."/>
            <person name="Negre B."/>
            <person name="Newfeld S."/>
            <person name="Nielsen R."/>
            <person name="Noor M.A."/>
            <person name="O'Grady P."/>
            <person name="Pachter L."/>
            <person name="Papaceit M."/>
            <person name="Parisi M.J."/>
            <person name="Parisi M."/>
            <person name="Parts L."/>
            <person name="Pedersen J.S."/>
            <person name="Pesole G."/>
            <person name="Phillippy A.M."/>
            <person name="Ponting C.P."/>
            <person name="Pop M."/>
            <person name="Porcelli D."/>
            <person name="Powell J.R."/>
            <person name="Prohaska S."/>
            <person name="Pruitt K."/>
            <person name="Puig M."/>
            <person name="Quesneville H."/>
            <person name="Ram K.R."/>
            <person name="Rand D."/>
            <person name="Rasmussen M.D."/>
            <person name="Reed L.K."/>
            <person name="Reenan R."/>
            <person name="Reily A."/>
            <person name="Remington K.A."/>
            <person name="Rieger T.T."/>
            <person name="Ritchie M.G."/>
            <person name="Robin C."/>
            <person name="Rogers Y.H."/>
            <person name="Rohde C."/>
            <person name="Rozas J."/>
            <person name="Rubenfield M.J."/>
            <person name="Ruiz A."/>
            <person name="Russo S."/>
            <person name="Salzberg S.L."/>
            <person name="Sanchez-Gracia A."/>
            <person name="Saranga D.J."/>
            <person name="Sato H."/>
            <person name="Schaeffer S.W."/>
            <person name="Schatz M.C."/>
            <person name="Schlenke T."/>
            <person name="Schwartz R."/>
            <person name="Segarra C."/>
            <person name="Singh R.S."/>
            <person name="Sirot L."/>
            <person name="Sirota M."/>
            <person name="Sisneros N.B."/>
            <person name="Smith C.D."/>
            <person name="Smith T.F."/>
            <person name="Spieth J."/>
            <person name="Stage D.E."/>
            <person name="Stark A."/>
            <person name="Stephan W."/>
            <person name="Strausberg R.L."/>
            <person name="Strempel S."/>
            <person name="Sturgill D."/>
            <person name="Sutton G."/>
            <person name="Sutton G.G."/>
            <person name="Tao W."/>
            <person name="Teichmann S."/>
            <person name="Tobari Y.N."/>
            <person name="Tomimura Y."/>
            <person name="Tsolas J.M."/>
            <person name="Valente V.L."/>
            <person name="Venter E."/>
            <person name="Venter J.C."/>
            <person name="Vicario S."/>
            <person name="Vieira F.G."/>
            <person name="Vilella A.J."/>
            <person name="Villasante A."/>
            <person name="Walenz B."/>
            <person name="Wang J."/>
            <person name="Wasserman M."/>
            <person name="Watts T."/>
            <person name="Wilson D."/>
            <person name="Wilson R.K."/>
            <person name="Wing R.A."/>
            <person name="Wolfner M.F."/>
            <person name="Wong A."/>
            <person name="Wong G.K."/>
            <person name="Wu C.I."/>
            <person name="Wu G."/>
            <person name="Yamamoto D."/>
            <person name="Yang H.P."/>
            <person name="Yang S.P."/>
            <person name="Yorke J.A."/>
            <person name="Yoshida K."/>
            <person name="Zdobnov E."/>
            <person name="Zhang P."/>
            <person name="Zhang Y."/>
            <person name="Zimin A.V."/>
            <person name="Baldwin J."/>
            <person name="Abdouelleil A."/>
            <person name="Abdulkadir J."/>
            <person name="Abebe A."/>
            <person name="Abera B."/>
            <person name="Abreu J."/>
            <person name="Acer S.C."/>
            <person name="Aftuck L."/>
            <person name="Alexander A."/>
            <person name="An P."/>
            <person name="Anderson E."/>
            <person name="Anderson S."/>
            <person name="Arachi H."/>
            <person name="Azer M."/>
            <person name="Bachantsang P."/>
            <person name="Barry A."/>
            <person name="Bayul T."/>
            <person name="Berlin A."/>
            <person name="Bessette D."/>
            <person name="Bloom T."/>
            <person name="Blye J."/>
            <person name="Boguslavskiy L."/>
            <person name="Bonnet C."/>
            <person name="Boukhgalter B."/>
            <person name="Bourzgui I."/>
            <person name="Brown A."/>
            <person name="Cahill P."/>
            <person name="Channer S."/>
            <person name="Cheshatsang Y."/>
            <person name="Chuda L."/>
            <person name="Citroen M."/>
            <person name="Collymore A."/>
            <person name="Cooke P."/>
            <person name="Costello M."/>
            <person name="D'Aco K."/>
            <person name="Daza R."/>
            <person name="De Haan G."/>
            <person name="DeGray S."/>
            <person name="DeMaso C."/>
            <person name="Dhargay N."/>
            <person name="Dooley K."/>
            <person name="Dooley E."/>
            <person name="Doricent M."/>
            <person name="Dorje P."/>
            <person name="Dorjee K."/>
            <person name="Dupes A."/>
            <person name="Elong R."/>
            <person name="Falk J."/>
            <person name="Farina A."/>
            <person name="Faro S."/>
            <person name="Ferguson D."/>
            <person name="Fisher S."/>
            <person name="Foley C.D."/>
            <person name="Franke A."/>
            <person name="Friedrich D."/>
            <person name="Gadbois L."/>
            <person name="Gearin G."/>
            <person name="Gearin C.R."/>
            <person name="Giannoukos G."/>
            <person name="Goode T."/>
            <person name="Graham J."/>
            <person name="Grandbois E."/>
            <person name="Grewal S."/>
            <person name="Gyaltsen K."/>
            <person name="Hafez N."/>
            <person name="Hagos B."/>
            <person name="Hall J."/>
            <person name="Henson C."/>
            <person name="Hollinger A."/>
            <person name="Honan T."/>
            <person name="Huard M.D."/>
            <person name="Hughes L."/>
            <person name="Hurhula B."/>
            <person name="Husby M.E."/>
            <person name="Kamat A."/>
            <person name="Kanga B."/>
            <person name="Kashin S."/>
            <person name="Khazanovich D."/>
            <person name="Kisner P."/>
            <person name="Lance K."/>
            <person name="Lara M."/>
            <person name="Lee W."/>
            <person name="Lennon N."/>
            <person name="Letendre F."/>
            <person name="LeVine R."/>
            <person name="Lipovsky A."/>
            <person name="Liu X."/>
            <person name="Liu J."/>
            <person name="Liu S."/>
            <person name="Lokyitsang T."/>
            <person name="Lokyitsang Y."/>
            <person name="Lubonja R."/>
            <person name="Lui A."/>
            <person name="MacDonald P."/>
            <person name="Magnisalis V."/>
            <person name="Maru K."/>
            <person name="Matthews C."/>
            <person name="McCusker W."/>
            <person name="McDonough S."/>
            <person name="Mehta T."/>
            <person name="Meldrim J."/>
            <person name="Meneus L."/>
            <person name="Mihai O."/>
            <person name="Mihalev A."/>
            <person name="Mihova T."/>
            <person name="Mittelman R."/>
            <person name="Mlenga V."/>
            <person name="Montmayeur A."/>
            <person name="Mulrain L."/>
            <person name="Navidi A."/>
            <person name="Naylor J."/>
            <person name="Negash T."/>
            <person name="Nguyen T."/>
            <person name="Nguyen N."/>
            <person name="Nicol R."/>
            <person name="Norbu C."/>
            <person name="Norbu N."/>
            <person name="Novod N."/>
            <person name="O'Neill B."/>
            <person name="Osman S."/>
            <person name="Markiewicz E."/>
            <person name="Oyono O.L."/>
            <person name="Patti C."/>
            <person name="Phunkhang P."/>
            <person name="Pierre F."/>
            <person name="Priest M."/>
            <person name="Raghuraman S."/>
            <person name="Rege F."/>
            <person name="Reyes R."/>
            <person name="Rise C."/>
            <person name="Rogov P."/>
            <person name="Ross K."/>
            <person name="Ryan E."/>
            <person name="Settipalli S."/>
            <person name="Shea T."/>
            <person name="Sherpa N."/>
            <person name="Shi L."/>
            <person name="Shih D."/>
            <person name="Sparrow T."/>
            <person name="Spaulding J."/>
            <person name="Stalker J."/>
            <person name="Stange-Thomann N."/>
            <person name="Stavropoulos S."/>
            <person name="Stone C."/>
            <person name="Strader C."/>
            <person name="Tesfaye S."/>
            <person name="Thomson T."/>
            <person name="Thoulutsang Y."/>
            <person name="Thoulutsang D."/>
            <person name="Topham K."/>
            <person name="Topping I."/>
            <person name="Tsamla T."/>
            <person name="Vassiliev H."/>
            <person name="Vo A."/>
            <person name="Wangchuk T."/>
            <person name="Wangdi T."/>
            <person name="Weiand M."/>
            <person name="Wilkinson J."/>
            <person name="Wilson A."/>
            <person name="Yadav S."/>
            <person name="Young G."/>
            <person name="Yu Q."/>
            <person name="Zembek L."/>
            <person name="Zhong D."/>
            <person name="Zimmer A."/>
            <person name="Zwirko Z."/>
            <person name="Jaffe D.B."/>
            <person name="Alvarez P."/>
            <person name="Brockman W."/>
            <person name="Butler J."/>
            <person name="Chin C."/>
            <person name="Gnerre S."/>
            <person name="Grabherr M."/>
            <person name="Kleber M."/>
            <person name="Mauceli E."/>
            <person name="MacCallum I."/>
        </authorList>
    </citation>
    <scope>NUCLEOTIDE SEQUENCE [LARGE SCALE GENOMIC DNA]</scope>
    <source>
        <strain evidence="3">Tucson 15081-1352.22</strain>
    </source>
</reference>
<organism evidence="2 3">
    <name type="scientific">Drosophila mojavensis</name>
    <name type="common">Fruit fly</name>
    <dbReference type="NCBI Taxonomy" id="7230"/>
    <lineage>
        <taxon>Eukaryota</taxon>
        <taxon>Metazoa</taxon>
        <taxon>Ecdysozoa</taxon>
        <taxon>Arthropoda</taxon>
        <taxon>Hexapoda</taxon>
        <taxon>Insecta</taxon>
        <taxon>Pterygota</taxon>
        <taxon>Neoptera</taxon>
        <taxon>Endopterygota</taxon>
        <taxon>Diptera</taxon>
        <taxon>Brachycera</taxon>
        <taxon>Muscomorpha</taxon>
        <taxon>Ephydroidea</taxon>
        <taxon>Drosophilidae</taxon>
        <taxon>Drosophila</taxon>
    </lineage>
</organism>
<evidence type="ECO:0000313" key="3">
    <source>
        <dbReference type="Proteomes" id="UP000009192"/>
    </source>
</evidence>
<protein>
    <submittedName>
        <fullName evidence="2">Uncharacterized protein</fullName>
    </submittedName>
</protein>
<keyword evidence="1" id="KW-0812">Transmembrane</keyword>
<sequence>MGDNVYTTLIAAAARLDMPFQRDHISWADRTRREKLIIVMFYGIMLALVLNIIGWMAFICVFMQHDKYSAYRGTGAPVDGHNATSSYRALG</sequence>
<accession>A0A0Q9X240</accession>
<gene>
    <name evidence="2" type="primary">Dmoj\GI25679</name>
    <name evidence="2" type="ORF">Dmoj_GI25679</name>
</gene>
<dbReference type="EMBL" id="CH933806">
    <property type="protein sequence ID" value="KRG02127.1"/>
    <property type="molecule type" value="Genomic_DNA"/>
</dbReference>
<dbReference type="KEGG" id="dmo:Dmoj_GI25679"/>
<dbReference type="InParanoid" id="A0A0Q9X240"/>
<evidence type="ECO:0000313" key="2">
    <source>
        <dbReference type="EMBL" id="KRG02127.1"/>
    </source>
</evidence>